<sequence length="592" mass="65330">MLDRSSLNRQIMTRRTFVIGAGKLGLLFLLAGRMFYMQFIKKDEYRTLSDNNRIKMILLSPTRGQIFDSDGVIIAKNNTCFRLLLDKNGNPKYSEEINHLVEILELDDYQIDEIKRRMSKGGRRVAAIVIDCLDWNQVAVIEERKADFKSLFIDTGFERFYKSGLSTAHLIGYLGRPGTGEDEPTKLADETFKVGKGGIEKFYEEHLRGEFGFKRIEVNALGKYVRELGKSASKPGNDLYLNINAELQENALKHMNAQGCSAIVMDCTNGNIIICASTPSFDPNKFSKLSNQYWNSLINDPYKPLIDKTTKSLYPPGSVFKIITALAALEAGIDPDNKIICTGAPILGGNSFRCSRSRGHGALNMVDALKHSCNHYIYAVARQTGADKIIEVANKFGLGKPTGVDLPGELSGFVPTKQWKMEKYGTKWGVGDTLNLSIGQGFILATPMQLACLITAIASNGKLFSPKIAVGAPNYVQLDLQQSNLEIIKTALFNTMNTPGGTGYLSRLDYKSMHMAGKTGTAQVQAKKNASDDLSRDNIAWGSRNHAIFSGYAPFDNPKYAISIYFDHGGGGGRASAPIAKKIMQDVLLKYL</sequence>
<evidence type="ECO:0000256" key="9">
    <source>
        <dbReference type="ARBA" id="ARBA00022960"/>
    </source>
</evidence>
<dbReference type="Pfam" id="PF03717">
    <property type="entry name" value="PBP_dimer"/>
    <property type="match status" value="1"/>
</dbReference>
<dbReference type="Gene3D" id="3.40.710.10">
    <property type="entry name" value="DD-peptidase/beta-lactamase superfamily"/>
    <property type="match status" value="1"/>
</dbReference>
<keyword evidence="13" id="KW-0961">Cell wall biogenesis/degradation</keyword>
<dbReference type="InterPro" id="IPR050515">
    <property type="entry name" value="Beta-lactam/transpept"/>
</dbReference>
<accession>A0ABU5NDM8</accession>
<keyword evidence="3" id="KW-1003">Cell membrane</keyword>
<dbReference type="InterPro" id="IPR017790">
    <property type="entry name" value="Penicillin-binding_protein_2"/>
</dbReference>
<comment type="subcellular location">
    <subcellularLocation>
        <location evidence="2">Cell membrane</location>
    </subcellularLocation>
    <subcellularLocation>
        <location evidence="1">Membrane</location>
        <topology evidence="1">Single-pass membrane protein</topology>
    </subcellularLocation>
</comment>
<keyword evidence="4" id="KW-0997">Cell inner membrane</keyword>
<evidence type="ECO:0000256" key="7">
    <source>
        <dbReference type="ARBA" id="ARBA00022692"/>
    </source>
</evidence>
<keyword evidence="11 14" id="KW-1133">Transmembrane helix</keyword>
<dbReference type="PANTHER" id="PTHR30627:SF2">
    <property type="entry name" value="PEPTIDOGLYCAN D,D-TRANSPEPTIDASE MRDA"/>
    <property type="match status" value="1"/>
</dbReference>
<dbReference type="PANTHER" id="PTHR30627">
    <property type="entry name" value="PEPTIDOGLYCAN D,D-TRANSPEPTIDASE"/>
    <property type="match status" value="1"/>
</dbReference>
<dbReference type="InterPro" id="IPR012338">
    <property type="entry name" value="Beta-lactam/transpept-like"/>
</dbReference>
<keyword evidence="10" id="KW-0573">Peptidoglycan synthesis</keyword>
<evidence type="ECO:0000259" key="16">
    <source>
        <dbReference type="Pfam" id="PF03717"/>
    </source>
</evidence>
<evidence type="ECO:0000256" key="1">
    <source>
        <dbReference type="ARBA" id="ARBA00004167"/>
    </source>
</evidence>
<dbReference type="EMBL" id="JARJFB010000104">
    <property type="protein sequence ID" value="MEA0971269.1"/>
    <property type="molecule type" value="Genomic_DNA"/>
</dbReference>
<dbReference type="RefSeq" id="WP_322777172.1">
    <property type="nucleotide sequence ID" value="NZ_JARJFB010000104.1"/>
</dbReference>
<dbReference type="SUPFAM" id="SSF56601">
    <property type="entry name" value="beta-lactamase/transpeptidase-like"/>
    <property type="match status" value="1"/>
</dbReference>
<evidence type="ECO:0000256" key="12">
    <source>
        <dbReference type="ARBA" id="ARBA00023136"/>
    </source>
</evidence>
<dbReference type="NCBIfam" id="TIGR03423">
    <property type="entry name" value="pbp2_mrdA"/>
    <property type="match status" value="1"/>
</dbReference>
<protein>
    <submittedName>
        <fullName evidence="17">Penicillin-binding protein 2</fullName>
    </submittedName>
</protein>
<evidence type="ECO:0000256" key="13">
    <source>
        <dbReference type="ARBA" id="ARBA00023316"/>
    </source>
</evidence>
<evidence type="ECO:0000256" key="5">
    <source>
        <dbReference type="ARBA" id="ARBA00022645"/>
    </source>
</evidence>
<reference evidence="17 18" key="1">
    <citation type="submission" date="2023-03" db="EMBL/GenBank/DDBJ databases">
        <title>Host association and intracellularity evolved multiple times independently in the Rickettsiales.</title>
        <authorList>
            <person name="Castelli M."/>
            <person name="Nardi T."/>
            <person name="Gammuto L."/>
            <person name="Bellinzona G."/>
            <person name="Sabaneyeva E."/>
            <person name="Potekhin A."/>
            <person name="Serra V."/>
            <person name="Petroni G."/>
            <person name="Sassera D."/>
        </authorList>
    </citation>
    <scope>NUCLEOTIDE SEQUENCE [LARGE SCALE GENOMIC DNA]</scope>
    <source>
        <strain evidence="17 18">Sr 2-6</strain>
    </source>
</reference>
<comment type="caution">
    <text evidence="17">The sequence shown here is derived from an EMBL/GenBank/DDBJ whole genome shotgun (WGS) entry which is preliminary data.</text>
</comment>
<gene>
    <name evidence="17" type="ORF">Megvenef_01244</name>
</gene>
<keyword evidence="12 14" id="KW-0472">Membrane</keyword>
<evidence type="ECO:0000256" key="6">
    <source>
        <dbReference type="ARBA" id="ARBA00022670"/>
    </source>
</evidence>
<keyword evidence="5" id="KW-0121">Carboxypeptidase</keyword>
<keyword evidence="18" id="KW-1185">Reference proteome</keyword>
<keyword evidence="8" id="KW-0378">Hydrolase</keyword>
<evidence type="ECO:0000256" key="3">
    <source>
        <dbReference type="ARBA" id="ARBA00022475"/>
    </source>
</evidence>
<evidence type="ECO:0000256" key="4">
    <source>
        <dbReference type="ARBA" id="ARBA00022519"/>
    </source>
</evidence>
<name>A0ABU5NDM8_9RICK</name>
<evidence type="ECO:0000313" key="17">
    <source>
        <dbReference type="EMBL" id="MEA0971269.1"/>
    </source>
</evidence>
<organism evidence="17 18">
    <name type="scientific">Candidatus Megaera venefica</name>
    <dbReference type="NCBI Taxonomy" id="2055910"/>
    <lineage>
        <taxon>Bacteria</taxon>
        <taxon>Pseudomonadati</taxon>
        <taxon>Pseudomonadota</taxon>
        <taxon>Alphaproteobacteria</taxon>
        <taxon>Rickettsiales</taxon>
        <taxon>Rickettsiaceae</taxon>
        <taxon>Candidatus Megaera</taxon>
    </lineage>
</organism>
<keyword evidence="6" id="KW-0645">Protease</keyword>
<evidence type="ECO:0000256" key="14">
    <source>
        <dbReference type="SAM" id="Phobius"/>
    </source>
</evidence>
<dbReference type="Proteomes" id="UP001291687">
    <property type="component" value="Unassembled WGS sequence"/>
</dbReference>
<evidence type="ECO:0000256" key="2">
    <source>
        <dbReference type="ARBA" id="ARBA00004236"/>
    </source>
</evidence>
<dbReference type="InterPro" id="IPR036138">
    <property type="entry name" value="PBP_dimer_sf"/>
</dbReference>
<evidence type="ECO:0000256" key="8">
    <source>
        <dbReference type="ARBA" id="ARBA00022801"/>
    </source>
</evidence>
<dbReference type="Pfam" id="PF00905">
    <property type="entry name" value="Transpeptidase"/>
    <property type="match status" value="1"/>
</dbReference>
<feature type="transmembrane region" description="Helical" evidence="14">
    <location>
        <begin position="16"/>
        <end position="36"/>
    </location>
</feature>
<dbReference type="InterPro" id="IPR005311">
    <property type="entry name" value="PBP_dimer"/>
</dbReference>
<dbReference type="SUPFAM" id="SSF56519">
    <property type="entry name" value="Penicillin binding protein dimerisation domain"/>
    <property type="match status" value="1"/>
</dbReference>
<feature type="domain" description="Penicillin-binding protein dimerisation" evidence="16">
    <location>
        <begin position="60"/>
        <end position="227"/>
    </location>
</feature>
<dbReference type="Gene3D" id="3.90.1310.10">
    <property type="entry name" value="Penicillin-binding protein 2a (Domain 2)"/>
    <property type="match status" value="1"/>
</dbReference>
<keyword evidence="9" id="KW-0133">Cell shape</keyword>
<keyword evidence="7 14" id="KW-0812">Transmembrane</keyword>
<dbReference type="InterPro" id="IPR001460">
    <property type="entry name" value="PCN-bd_Tpept"/>
</dbReference>
<evidence type="ECO:0000256" key="11">
    <source>
        <dbReference type="ARBA" id="ARBA00022989"/>
    </source>
</evidence>
<feature type="domain" description="Penicillin-binding protein transpeptidase" evidence="15">
    <location>
        <begin position="261"/>
        <end position="585"/>
    </location>
</feature>
<evidence type="ECO:0000256" key="10">
    <source>
        <dbReference type="ARBA" id="ARBA00022984"/>
    </source>
</evidence>
<evidence type="ECO:0000259" key="15">
    <source>
        <dbReference type="Pfam" id="PF00905"/>
    </source>
</evidence>
<evidence type="ECO:0000313" key="18">
    <source>
        <dbReference type="Proteomes" id="UP001291687"/>
    </source>
</evidence>
<proteinExistence type="predicted"/>